<dbReference type="PANTHER" id="PTHR32089">
    <property type="entry name" value="METHYL-ACCEPTING CHEMOTAXIS PROTEIN MCPB"/>
    <property type="match status" value="1"/>
</dbReference>
<evidence type="ECO:0008006" key="14">
    <source>
        <dbReference type="Google" id="ProtNLM"/>
    </source>
</evidence>
<dbReference type="SMART" id="SM00283">
    <property type="entry name" value="MA"/>
    <property type="match status" value="1"/>
</dbReference>
<evidence type="ECO:0000313" key="13">
    <source>
        <dbReference type="Proteomes" id="UP000243739"/>
    </source>
</evidence>
<feature type="transmembrane region" description="Helical" evidence="9">
    <location>
        <begin position="196"/>
        <end position="221"/>
    </location>
</feature>
<dbReference type="PANTHER" id="PTHR32089:SF112">
    <property type="entry name" value="LYSOZYME-LIKE PROTEIN-RELATED"/>
    <property type="match status" value="1"/>
</dbReference>
<evidence type="ECO:0000256" key="3">
    <source>
        <dbReference type="ARBA" id="ARBA00022692"/>
    </source>
</evidence>
<evidence type="ECO:0000259" key="10">
    <source>
        <dbReference type="PROSITE" id="PS50111"/>
    </source>
</evidence>
<evidence type="ECO:0000313" key="12">
    <source>
        <dbReference type="EMBL" id="OEF99266.1"/>
    </source>
</evidence>
<feature type="domain" description="HAMP" evidence="11">
    <location>
        <begin position="218"/>
        <end position="270"/>
    </location>
</feature>
<dbReference type="OrthoDB" id="9760371at2"/>
<dbReference type="GO" id="GO:0005886">
    <property type="term" value="C:plasma membrane"/>
    <property type="evidence" value="ECO:0007669"/>
    <property type="project" value="UniProtKB-SubCell"/>
</dbReference>
<evidence type="ECO:0000256" key="6">
    <source>
        <dbReference type="ARBA" id="ARBA00023224"/>
    </source>
</evidence>
<evidence type="ECO:0000256" key="5">
    <source>
        <dbReference type="ARBA" id="ARBA00023136"/>
    </source>
</evidence>
<keyword evidence="5 9" id="KW-0472">Membrane</keyword>
<evidence type="ECO:0000259" key="11">
    <source>
        <dbReference type="PROSITE" id="PS50885"/>
    </source>
</evidence>
<dbReference type="CDD" id="cd11386">
    <property type="entry name" value="MCP_signal"/>
    <property type="match status" value="1"/>
</dbReference>
<dbReference type="Gene3D" id="6.10.340.10">
    <property type="match status" value="1"/>
</dbReference>
<dbReference type="CDD" id="cd18774">
    <property type="entry name" value="PDC2_HK_sensor"/>
    <property type="match status" value="1"/>
</dbReference>
<keyword evidence="6 8" id="KW-0807">Transducer</keyword>
<protein>
    <recommendedName>
        <fullName evidence="14">Chemotaxis protein</fullName>
    </recommendedName>
</protein>
<dbReference type="SUPFAM" id="SSF58104">
    <property type="entry name" value="Methyl-accepting chemotaxis protein (MCP) signaling domain"/>
    <property type="match status" value="1"/>
</dbReference>
<sequence length="575" mass="64800">MKILTFTKKIRLRKQFMFWFLIISIVPLIVASIISYQLAKNSLIDQGMEQLKKSVDTAYQMAEELNERAKNGEIAIYFAQEKLREQLIGPKLDDGTRELKNKNLVVGEDDYMYAFNSDVTAVMHPYLEGQNLHGQKVPEKIVEQKEGFYQYQWRNSSDEPYRNQITYMRYFEPWDWIIGSSTYEENFYQWVNKIKYTTFLIIAITIITVFIFSYFISNMIVRPINKISKAMEYMGSGDFTRTVNINSKNELGDLADNINRAIDSINNLISEVSRSAMMVASSAEQLNDSAMETNKSAGYVAESIEKIHLDLKQQENNVENISGLMEELAASYQQVSSSTEDVNEKAREAKIAGEKGMEFVNSMAKQINEIDITVKESGKSLEVLRQHSVDIGNIIDLITEISSQTNLLALNAAIEAARAGEQGKGFAVVAEEVRKLAEETARAAGQVREIIINIQQETEHTFTQFDNVAVAVDQGIKYVDQTEESFKVILDSFRSVADQLAEVAESINEMATGTNSAVEDVTQIADVSNQIANKSENLMASSEEQVAISQEISNSANELAQMAENLKNLLSKFRV</sequence>
<dbReference type="PROSITE" id="PS50885">
    <property type="entry name" value="HAMP"/>
    <property type="match status" value="1"/>
</dbReference>
<dbReference type="EMBL" id="MIJF01000026">
    <property type="protein sequence ID" value="OEF99266.1"/>
    <property type="molecule type" value="Genomic_DNA"/>
</dbReference>
<dbReference type="Pfam" id="PF00015">
    <property type="entry name" value="MCPsignal"/>
    <property type="match status" value="1"/>
</dbReference>
<feature type="transmembrane region" description="Helical" evidence="9">
    <location>
        <begin position="16"/>
        <end position="39"/>
    </location>
</feature>
<dbReference type="Pfam" id="PF00672">
    <property type="entry name" value="HAMP"/>
    <property type="match status" value="1"/>
</dbReference>
<proteinExistence type="inferred from homology"/>
<keyword evidence="2" id="KW-1003">Cell membrane</keyword>
<comment type="subcellular location">
    <subcellularLocation>
        <location evidence="1">Cell membrane</location>
        <topology evidence="1">Multi-pass membrane protein</topology>
    </subcellularLocation>
</comment>
<evidence type="ECO:0000256" key="2">
    <source>
        <dbReference type="ARBA" id="ARBA00022475"/>
    </source>
</evidence>
<comment type="similarity">
    <text evidence="7">Belongs to the methyl-accepting chemotaxis (MCP) protein family.</text>
</comment>
<name>A0A1D2YUA8_9BACI</name>
<dbReference type="SMART" id="SM00304">
    <property type="entry name" value="HAMP"/>
    <property type="match status" value="1"/>
</dbReference>
<dbReference type="GO" id="GO:0007165">
    <property type="term" value="P:signal transduction"/>
    <property type="evidence" value="ECO:0007669"/>
    <property type="project" value="UniProtKB-KW"/>
</dbReference>
<keyword evidence="4 9" id="KW-1133">Transmembrane helix</keyword>
<dbReference type="Proteomes" id="UP000243739">
    <property type="component" value="Unassembled WGS sequence"/>
</dbReference>
<dbReference type="PROSITE" id="PS50111">
    <property type="entry name" value="CHEMOTAXIS_TRANSDUC_2"/>
    <property type="match status" value="1"/>
</dbReference>
<dbReference type="InterPro" id="IPR003660">
    <property type="entry name" value="HAMP_dom"/>
</dbReference>
<comment type="caution">
    <text evidence="12">The sequence shown here is derived from an EMBL/GenBank/DDBJ whole genome shotgun (WGS) entry which is preliminary data.</text>
</comment>
<evidence type="ECO:0000256" key="9">
    <source>
        <dbReference type="SAM" id="Phobius"/>
    </source>
</evidence>
<dbReference type="InterPro" id="IPR004089">
    <property type="entry name" value="MCPsignal_dom"/>
</dbReference>
<evidence type="ECO:0000256" key="1">
    <source>
        <dbReference type="ARBA" id="ARBA00004651"/>
    </source>
</evidence>
<organism evidence="12 13">
    <name type="scientific">Vulcanibacillus modesticaldus</name>
    <dbReference type="NCBI Taxonomy" id="337097"/>
    <lineage>
        <taxon>Bacteria</taxon>
        <taxon>Bacillati</taxon>
        <taxon>Bacillota</taxon>
        <taxon>Bacilli</taxon>
        <taxon>Bacillales</taxon>
        <taxon>Bacillaceae</taxon>
        <taxon>Vulcanibacillus</taxon>
    </lineage>
</organism>
<dbReference type="InterPro" id="IPR033480">
    <property type="entry name" value="sCache_2"/>
</dbReference>
<evidence type="ECO:0000256" key="8">
    <source>
        <dbReference type="PROSITE-ProRule" id="PRU00284"/>
    </source>
</evidence>
<dbReference type="Gene3D" id="3.30.450.20">
    <property type="entry name" value="PAS domain"/>
    <property type="match status" value="1"/>
</dbReference>
<keyword evidence="13" id="KW-1185">Reference proteome</keyword>
<dbReference type="SMART" id="SM01049">
    <property type="entry name" value="Cache_2"/>
    <property type="match status" value="1"/>
</dbReference>
<reference evidence="12 13" key="1">
    <citation type="submission" date="2016-09" db="EMBL/GenBank/DDBJ databases">
        <title>Draft genome sequence for the type strain of Vulcanibacillus modesticaldus BR, a strictly anaerobic, moderately thermophilic, and nitrate-reducing bacterium from deep sea-hydrothermal vents of the Mid-Atlantic Ridge.</title>
        <authorList>
            <person name="Abin C.A."/>
            <person name="Hollibaugh J.T."/>
        </authorList>
    </citation>
    <scope>NUCLEOTIDE SEQUENCE [LARGE SCALE GENOMIC DNA]</scope>
    <source>
        <strain evidence="12 13">BR</strain>
    </source>
</reference>
<dbReference type="AlphaFoldDB" id="A0A1D2YUA8"/>
<dbReference type="CDD" id="cd06225">
    <property type="entry name" value="HAMP"/>
    <property type="match status" value="1"/>
</dbReference>
<feature type="domain" description="Methyl-accepting transducer" evidence="10">
    <location>
        <begin position="289"/>
        <end position="525"/>
    </location>
</feature>
<dbReference type="Gene3D" id="1.10.287.950">
    <property type="entry name" value="Methyl-accepting chemotaxis protein"/>
    <property type="match status" value="1"/>
</dbReference>
<gene>
    <name evidence="12" type="ORF">BHF71_09310</name>
</gene>
<evidence type="ECO:0000256" key="4">
    <source>
        <dbReference type="ARBA" id="ARBA00022989"/>
    </source>
</evidence>
<evidence type="ECO:0000256" key="7">
    <source>
        <dbReference type="ARBA" id="ARBA00029447"/>
    </source>
</evidence>
<keyword evidence="3 9" id="KW-0812">Transmembrane</keyword>
<dbReference type="RefSeq" id="WP_069656863.1">
    <property type="nucleotide sequence ID" value="NZ_MIJF01000026.1"/>
</dbReference>
<accession>A0A1D2YUA8</accession>
<dbReference type="Pfam" id="PF17200">
    <property type="entry name" value="sCache_2"/>
    <property type="match status" value="1"/>
</dbReference>
<dbReference type="STRING" id="337097.BHF71_09310"/>